<comment type="caution">
    <text evidence="3">The sequence shown here is derived from an EMBL/GenBank/DDBJ whole genome shotgun (WGS) entry which is preliminary data.</text>
</comment>
<dbReference type="PRINTS" id="PR00080">
    <property type="entry name" value="SDRFAMILY"/>
</dbReference>
<dbReference type="Gene3D" id="3.40.50.720">
    <property type="entry name" value="NAD(P)-binding Rossmann-like Domain"/>
    <property type="match status" value="1"/>
</dbReference>
<organism evidence="3 4">
    <name type="scientific">Cladonia borealis</name>
    <dbReference type="NCBI Taxonomy" id="184061"/>
    <lineage>
        <taxon>Eukaryota</taxon>
        <taxon>Fungi</taxon>
        <taxon>Dikarya</taxon>
        <taxon>Ascomycota</taxon>
        <taxon>Pezizomycotina</taxon>
        <taxon>Lecanoromycetes</taxon>
        <taxon>OSLEUM clade</taxon>
        <taxon>Lecanoromycetidae</taxon>
        <taxon>Lecanorales</taxon>
        <taxon>Lecanorineae</taxon>
        <taxon>Cladoniaceae</taxon>
        <taxon>Cladonia</taxon>
    </lineage>
</organism>
<dbReference type="Proteomes" id="UP001166286">
    <property type="component" value="Unassembled WGS sequence"/>
</dbReference>
<evidence type="ECO:0000259" key="2">
    <source>
        <dbReference type="SMART" id="SM00822"/>
    </source>
</evidence>
<dbReference type="InterPro" id="IPR057326">
    <property type="entry name" value="KR_dom"/>
</dbReference>
<dbReference type="PRINTS" id="PR00081">
    <property type="entry name" value="GDHRDH"/>
</dbReference>
<dbReference type="PANTHER" id="PTHR43975">
    <property type="entry name" value="ZGC:101858"/>
    <property type="match status" value="1"/>
</dbReference>
<dbReference type="InterPro" id="IPR002347">
    <property type="entry name" value="SDR_fam"/>
</dbReference>
<protein>
    <recommendedName>
        <fullName evidence="2">Ketoreductase domain-containing protein</fullName>
    </recommendedName>
</protein>
<feature type="domain" description="Ketoreductase" evidence="2">
    <location>
        <begin position="42"/>
        <end position="237"/>
    </location>
</feature>
<evidence type="ECO:0000256" key="1">
    <source>
        <dbReference type="RuleBase" id="RU000363"/>
    </source>
</evidence>
<evidence type="ECO:0000313" key="3">
    <source>
        <dbReference type="EMBL" id="KAK0512055.1"/>
    </source>
</evidence>
<dbReference type="SMART" id="SM00822">
    <property type="entry name" value="PKS_KR"/>
    <property type="match status" value="1"/>
</dbReference>
<gene>
    <name evidence="3" type="ORF">JMJ35_005183</name>
</gene>
<proteinExistence type="inferred from homology"/>
<accession>A0AA39V882</accession>
<dbReference type="CDD" id="cd05233">
    <property type="entry name" value="SDR_c"/>
    <property type="match status" value="1"/>
</dbReference>
<reference evidence="3" key="1">
    <citation type="submission" date="2023-03" db="EMBL/GenBank/DDBJ databases">
        <title>Complete genome of Cladonia borealis.</title>
        <authorList>
            <person name="Park H."/>
        </authorList>
    </citation>
    <scope>NUCLEOTIDE SEQUENCE</scope>
    <source>
        <strain evidence="3">ANT050790</strain>
    </source>
</reference>
<dbReference type="InterPro" id="IPR036291">
    <property type="entry name" value="NAD(P)-bd_dom_sf"/>
</dbReference>
<dbReference type="Pfam" id="PF00106">
    <property type="entry name" value="adh_short"/>
    <property type="match status" value="1"/>
</dbReference>
<dbReference type="SUPFAM" id="SSF51735">
    <property type="entry name" value="NAD(P)-binding Rossmann-fold domains"/>
    <property type="match status" value="1"/>
</dbReference>
<sequence length="306" mass="32436">MAEQQPLDVNMFTSPFQLTKSMHRDIYHAVEPSNPAISAKGKVVIVTGAGGGLGNAVAVALAEAGAAGIVIAGRNPSTLEMTAERIAAVGKSTPVLAHPTDVSSESSVKELFERVREKFDKAHVLVNAAGTMNQGMIGDTPLASWWGDFENNVKGTFIPTRSFIQCFGGEGTIINLVSTAVALAVPGISSYASSKLAVIKFGIALTIEYPEMRVFSVHPGIVEAADRGMVVDAFTPYAKDKQALTGGVSLWLSTPKAHFLNGGFLSVNWDVNEMKAHAEEISVEKLNQLAFLNARLSPDGHAWGSK</sequence>
<dbReference type="EMBL" id="JAFEKC020000011">
    <property type="protein sequence ID" value="KAK0512055.1"/>
    <property type="molecule type" value="Genomic_DNA"/>
</dbReference>
<evidence type="ECO:0000313" key="4">
    <source>
        <dbReference type="Proteomes" id="UP001166286"/>
    </source>
</evidence>
<dbReference type="AlphaFoldDB" id="A0AA39V882"/>
<dbReference type="PANTHER" id="PTHR43975:SF2">
    <property type="entry name" value="EG:BACR7A4.14 PROTEIN-RELATED"/>
    <property type="match status" value="1"/>
</dbReference>
<comment type="similarity">
    <text evidence="1">Belongs to the short-chain dehydrogenases/reductases (SDR) family.</text>
</comment>
<keyword evidence="4" id="KW-1185">Reference proteome</keyword>
<name>A0AA39V882_9LECA</name>